<dbReference type="Proteomes" id="UP001525890">
    <property type="component" value="Unassembled WGS sequence"/>
</dbReference>
<protein>
    <recommendedName>
        <fullName evidence="3">Sulfotransferase</fullName>
    </recommendedName>
</protein>
<organism evidence="1 2">
    <name type="scientific">Laspinema palackyanum D2a</name>
    <dbReference type="NCBI Taxonomy" id="2953684"/>
    <lineage>
        <taxon>Bacteria</taxon>
        <taxon>Bacillati</taxon>
        <taxon>Cyanobacteriota</taxon>
        <taxon>Cyanophyceae</taxon>
        <taxon>Oscillatoriophycideae</taxon>
        <taxon>Oscillatoriales</taxon>
        <taxon>Laspinemataceae</taxon>
        <taxon>Laspinema</taxon>
        <taxon>Laspinema palackyanum</taxon>
    </lineage>
</organism>
<name>A0ABT2MSC1_9CYAN</name>
<keyword evidence="2" id="KW-1185">Reference proteome</keyword>
<dbReference type="RefSeq" id="WP_368007012.1">
    <property type="nucleotide sequence ID" value="NZ_JAMXFF010000019.1"/>
</dbReference>
<evidence type="ECO:0000313" key="1">
    <source>
        <dbReference type="EMBL" id="MCT7967427.1"/>
    </source>
</evidence>
<evidence type="ECO:0008006" key="3">
    <source>
        <dbReference type="Google" id="ProtNLM"/>
    </source>
</evidence>
<proteinExistence type="predicted"/>
<comment type="caution">
    <text evidence="1">The sequence shown here is derived from an EMBL/GenBank/DDBJ whole genome shotgun (WGS) entry which is preliminary data.</text>
</comment>
<gene>
    <name evidence="1" type="ORF">NG799_13890</name>
</gene>
<reference evidence="1 2" key="1">
    <citation type="journal article" date="2022" name="Front. Microbiol.">
        <title>High genomic differentiation and limited gene flow indicate recent cryptic speciation within the genus Laspinema (cyanobacteria).</title>
        <authorList>
            <person name="Stanojkovic A."/>
            <person name="Skoupy S."/>
            <person name="Skaloud P."/>
            <person name="Dvorak P."/>
        </authorList>
    </citation>
    <scope>NUCLEOTIDE SEQUENCE [LARGE SCALE GENOMIC DNA]</scope>
    <source>
        <strain evidence="1 2">D2a</strain>
    </source>
</reference>
<dbReference type="EMBL" id="JAMXFF010000019">
    <property type="protein sequence ID" value="MCT7967427.1"/>
    <property type="molecule type" value="Genomic_DNA"/>
</dbReference>
<accession>A0ABT2MSC1</accession>
<dbReference type="SUPFAM" id="SSF52540">
    <property type="entry name" value="P-loop containing nucleoside triphosphate hydrolases"/>
    <property type="match status" value="1"/>
</dbReference>
<dbReference type="InterPro" id="IPR027417">
    <property type="entry name" value="P-loop_NTPase"/>
</dbReference>
<dbReference type="Gene3D" id="3.40.50.300">
    <property type="entry name" value="P-loop containing nucleotide triphosphate hydrolases"/>
    <property type="match status" value="1"/>
</dbReference>
<sequence length="95" mass="10867">MSEDNEFSAFISPKQKRALIMSIFSAYYHPQADKEIIFDTNRLGCSKLPLILELFPEAKVIGCVRNIASIMDSIELLIQRNTFEVSRLFSRPLAK</sequence>
<evidence type="ECO:0000313" key="2">
    <source>
        <dbReference type="Proteomes" id="UP001525890"/>
    </source>
</evidence>